<dbReference type="EMBL" id="JYDL01000115">
    <property type="protein sequence ID" value="KRX16070.1"/>
    <property type="molecule type" value="Genomic_DNA"/>
</dbReference>
<reference evidence="1 2" key="1">
    <citation type="submission" date="2015-01" db="EMBL/GenBank/DDBJ databases">
        <title>Evolution of Trichinella species and genotypes.</title>
        <authorList>
            <person name="Korhonen P.K."/>
            <person name="Edoardo P."/>
            <person name="Giuseppe L.R."/>
            <person name="Gasser R.B."/>
        </authorList>
    </citation>
    <scope>NUCLEOTIDE SEQUENCE [LARGE SCALE GENOMIC DNA]</scope>
    <source>
        <strain evidence="1">ISS37</strain>
    </source>
</reference>
<proteinExistence type="predicted"/>
<evidence type="ECO:0000313" key="1">
    <source>
        <dbReference type="EMBL" id="KRX16070.1"/>
    </source>
</evidence>
<dbReference type="Proteomes" id="UP000054630">
    <property type="component" value="Unassembled WGS sequence"/>
</dbReference>
<protein>
    <submittedName>
        <fullName evidence="1">Uncharacterized protein</fullName>
    </submittedName>
</protein>
<evidence type="ECO:0000313" key="2">
    <source>
        <dbReference type="Proteomes" id="UP000054630"/>
    </source>
</evidence>
<organism evidence="1 2">
    <name type="scientific">Trichinella nelsoni</name>
    <dbReference type="NCBI Taxonomy" id="6336"/>
    <lineage>
        <taxon>Eukaryota</taxon>
        <taxon>Metazoa</taxon>
        <taxon>Ecdysozoa</taxon>
        <taxon>Nematoda</taxon>
        <taxon>Enoplea</taxon>
        <taxon>Dorylaimia</taxon>
        <taxon>Trichinellida</taxon>
        <taxon>Trichinellidae</taxon>
        <taxon>Trichinella</taxon>
    </lineage>
</organism>
<name>A0A0V0RNJ1_9BILA</name>
<keyword evidence="2" id="KW-1185">Reference proteome</keyword>
<gene>
    <name evidence="1" type="ORF">T07_3643</name>
</gene>
<dbReference type="OrthoDB" id="5930167at2759"/>
<comment type="caution">
    <text evidence="1">The sequence shown here is derived from an EMBL/GenBank/DDBJ whole genome shotgun (WGS) entry which is preliminary data.</text>
</comment>
<sequence>MHRSELSSISCFLSFPLNPTKIATSGWFIAISRQIRIDKTSFWKFLRQINAYLSNKCPLKLLCAYLNAQESRSPGTPLKRILSG</sequence>
<accession>A0A0V0RNJ1</accession>
<dbReference type="AlphaFoldDB" id="A0A0V0RNJ1"/>